<dbReference type="InterPro" id="IPR022592">
    <property type="entry name" value="Nucleolar_19"/>
</dbReference>
<feature type="compositionally biased region" description="Basic residues" evidence="1">
    <location>
        <begin position="162"/>
        <end position="182"/>
    </location>
</feature>
<sequence>MSRLNRRQEIKKKEAFQAKFQLGLANQSVHVLSWLPQPQNNSTPPKNADKAEFLDLPILPGGSSLDGLEKEGSNGAFALIGSFISASETAAPTPLPSGVSGHGSRSESKAMASLMNRMRSDTRRQIHEREREKSRVKKPEVARKPVAAQPESDSDGEDSKLAHMRSKSMRPPVGKKGKGRPF</sequence>
<keyword evidence="3" id="KW-1185">Reference proteome</keyword>
<accession>A0A4P9ZF34</accession>
<dbReference type="Proteomes" id="UP000268321">
    <property type="component" value="Unassembled WGS sequence"/>
</dbReference>
<protein>
    <submittedName>
        <fullName evidence="2">Uncharacterized protein</fullName>
    </submittedName>
</protein>
<dbReference type="GO" id="GO:0042274">
    <property type="term" value="P:ribosomal small subunit biogenesis"/>
    <property type="evidence" value="ECO:0007669"/>
    <property type="project" value="InterPro"/>
</dbReference>
<evidence type="ECO:0000313" key="2">
    <source>
        <dbReference type="EMBL" id="RKP31646.1"/>
    </source>
</evidence>
<dbReference type="AlphaFoldDB" id="A0A4P9ZF34"/>
<dbReference type="OrthoDB" id="4068385at2759"/>
<dbReference type="Pfam" id="PF10863">
    <property type="entry name" value="NOP19"/>
    <property type="match status" value="1"/>
</dbReference>
<dbReference type="GO" id="GO:0030686">
    <property type="term" value="C:90S preribosome"/>
    <property type="evidence" value="ECO:0007669"/>
    <property type="project" value="InterPro"/>
</dbReference>
<organism evidence="2 3">
    <name type="scientific">Metschnikowia bicuspidata</name>
    <dbReference type="NCBI Taxonomy" id="27322"/>
    <lineage>
        <taxon>Eukaryota</taxon>
        <taxon>Fungi</taxon>
        <taxon>Dikarya</taxon>
        <taxon>Ascomycota</taxon>
        <taxon>Saccharomycotina</taxon>
        <taxon>Pichiomycetes</taxon>
        <taxon>Metschnikowiaceae</taxon>
        <taxon>Metschnikowia</taxon>
    </lineage>
</organism>
<proteinExistence type="predicted"/>
<evidence type="ECO:0000313" key="3">
    <source>
        <dbReference type="Proteomes" id="UP000268321"/>
    </source>
</evidence>
<evidence type="ECO:0000256" key="1">
    <source>
        <dbReference type="SAM" id="MobiDB-lite"/>
    </source>
</evidence>
<dbReference type="EMBL" id="ML004439">
    <property type="protein sequence ID" value="RKP31646.1"/>
    <property type="molecule type" value="Genomic_DNA"/>
</dbReference>
<name>A0A4P9ZF34_9ASCO</name>
<feature type="region of interest" description="Disordered" evidence="1">
    <location>
        <begin position="89"/>
        <end position="182"/>
    </location>
</feature>
<reference evidence="3" key="1">
    <citation type="journal article" date="2018" name="Nat. Microbiol.">
        <title>Leveraging single-cell genomics to expand the fungal tree of life.</title>
        <authorList>
            <person name="Ahrendt S.R."/>
            <person name="Quandt C.A."/>
            <person name="Ciobanu D."/>
            <person name="Clum A."/>
            <person name="Salamov A."/>
            <person name="Andreopoulos B."/>
            <person name="Cheng J.F."/>
            <person name="Woyke T."/>
            <person name="Pelin A."/>
            <person name="Henrissat B."/>
            <person name="Reynolds N.K."/>
            <person name="Benny G.L."/>
            <person name="Smith M.E."/>
            <person name="James T.Y."/>
            <person name="Grigoriev I.V."/>
        </authorList>
    </citation>
    <scope>NUCLEOTIDE SEQUENCE [LARGE SCALE GENOMIC DNA]</scope>
    <source>
        <strain evidence="3">Baker2002</strain>
    </source>
</reference>
<feature type="compositionally biased region" description="Basic and acidic residues" evidence="1">
    <location>
        <begin position="118"/>
        <end position="143"/>
    </location>
</feature>
<gene>
    <name evidence="2" type="ORF">METBISCDRAFT_26450</name>
</gene>